<feature type="domain" description="DUF397" evidence="2">
    <location>
        <begin position="39"/>
        <end position="92"/>
    </location>
</feature>
<evidence type="ECO:0000256" key="1">
    <source>
        <dbReference type="SAM" id="MobiDB-lite"/>
    </source>
</evidence>
<sequence length="105" mass="11012">MIRRLRTLAASPSLPPPGVLSPPPCVLGRESGGPVHYPLTWRKSSYSSSNGGDCVEVARQPGHAHVRDSKTPDSGSLAVTAAAWRTFTTTLRPRTVPASPGPTVA</sequence>
<dbReference type="Pfam" id="PF04149">
    <property type="entry name" value="DUF397"/>
    <property type="match status" value="1"/>
</dbReference>
<comment type="caution">
    <text evidence="3">The sequence shown here is derived from an EMBL/GenBank/DDBJ whole genome shotgun (WGS) entry which is preliminary data.</text>
</comment>
<reference evidence="4" key="1">
    <citation type="journal article" date="2019" name="Int. J. Syst. Evol. Microbiol.">
        <title>The Global Catalogue of Microorganisms (GCM) 10K type strain sequencing project: providing services to taxonomists for standard genome sequencing and annotation.</title>
        <authorList>
            <consortium name="The Broad Institute Genomics Platform"/>
            <consortium name="The Broad Institute Genome Sequencing Center for Infectious Disease"/>
            <person name="Wu L."/>
            <person name="Ma J."/>
        </authorList>
    </citation>
    <scope>NUCLEOTIDE SEQUENCE [LARGE SCALE GENOMIC DNA]</scope>
    <source>
        <strain evidence="4">CGMCC 4.7643</strain>
    </source>
</reference>
<organism evidence="3 4">
    <name type="scientific">Amycolatopsis samaneae</name>
    <dbReference type="NCBI Taxonomy" id="664691"/>
    <lineage>
        <taxon>Bacteria</taxon>
        <taxon>Bacillati</taxon>
        <taxon>Actinomycetota</taxon>
        <taxon>Actinomycetes</taxon>
        <taxon>Pseudonocardiales</taxon>
        <taxon>Pseudonocardiaceae</taxon>
        <taxon>Amycolatopsis</taxon>
    </lineage>
</organism>
<accession>A0ABW5GNN2</accession>
<name>A0ABW5GNN2_9PSEU</name>
<feature type="region of interest" description="Disordered" evidence="1">
    <location>
        <begin position="1"/>
        <end position="23"/>
    </location>
</feature>
<gene>
    <name evidence="3" type="ORF">ACFSYJ_27870</name>
</gene>
<evidence type="ECO:0000259" key="2">
    <source>
        <dbReference type="Pfam" id="PF04149"/>
    </source>
</evidence>
<dbReference type="InterPro" id="IPR007278">
    <property type="entry name" value="DUF397"/>
</dbReference>
<dbReference type="EMBL" id="JBHUKU010000016">
    <property type="protein sequence ID" value="MFD2462456.1"/>
    <property type="molecule type" value="Genomic_DNA"/>
</dbReference>
<dbReference type="Proteomes" id="UP001597419">
    <property type="component" value="Unassembled WGS sequence"/>
</dbReference>
<dbReference type="RefSeq" id="WP_378273112.1">
    <property type="nucleotide sequence ID" value="NZ_BAABHG010000032.1"/>
</dbReference>
<evidence type="ECO:0000313" key="3">
    <source>
        <dbReference type="EMBL" id="MFD2462456.1"/>
    </source>
</evidence>
<proteinExistence type="predicted"/>
<feature type="compositionally biased region" description="Pro residues" evidence="1">
    <location>
        <begin position="13"/>
        <end position="23"/>
    </location>
</feature>
<protein>
    <submittedName>
        <fullName evidence="3">DUF397 domain-containing protein</fullName>
    </submittedName>
</protein>
<evidence type="ECO:0000313" key="4">
    <source>
        <dbReference type="Proteomes" id="UP001597419"/>
    </source>
</evidence>
<keyword evidence="4" id="KW-1185">Reference proteome</keyword>